<feature type="compositionally biased region" description="Acidic residues" evidence="1">
    <location>
        <begin position="25"/>
        <end position="38"/>
    </location>
</feature>
<dbReference type="Proteomes" id="UP001234581">
    <property type="component" value="Unassembled WGS sequence"/>
</dbReference>
<sequence>MLPGLRHLYYQQQYTPGPIQPITGYDEDQGDHKEEEEESRSNNGVSLRGLSIHASDAESFMYQRGIKYLRLVHAHLSHPMKSTFFPSRLIHQNCNTLEALDLSPTSLKWPEVLIPSFASLINLKRIRIWFRYMDTLCDQAVGVF</sequence>
<dbReference type="AlphaFoldDB" id="A0AAD7UUC0"/>
<organism evidence="2 3">
    <name type="scientific">Lichtheimia ornata</name>
    <dbReference type="NCBI Taxonomy" id="688661"/>
    <lineage>
        <taxon>Eukaryota</taxon>
        <taxon>Fungi</taxon>
        <taxon>Fungi incertae sedis</taxon>
        <taxon>Mucoromycota</taxon>
        <taxon>Mucoromycotina</taxon>
        <taxon>Mucoromycetes</taxon>
        <taxon>Mucorales</taxon>
        <taxon>Lichtheimiaceae</taxon>
        <taxon>Lichtheimia</taxon>
    </lineage>
</organism>
<comment type="caution">
    <text evidence="2">The sequence shown here is derived from an EMBL/GenBank/DDBJ whole genome shotgun (WGS) entry which is preliminary data.</text>
</comment>
<name>A0AAD7UUC0_9FUNG</name>
<evidence type="ECO:0000313" key="2">
    <source>
        <dbReference type="EMBL" id="KAJ8652620.1"/>
    </source>
</evidence>
<gene>
    <name evidence="2" type="ORF">O0I10_011766</name>
</gene>
<evidence type="ECO:0000256" key="1">
    <source>
        <dbReference type="SAM" id="MobiDB-lite"/>
    </source>
</evidence>
<evidence type="ECO:0000313" key="3">
    <source>
        <dbReference type="Proteomes" id="UP001234581"/>
    </source>
</evidence>
<feature type="region of interest" description="Disordered" evidence="1">
    <location>
        <begin position="15"/>
        <end position="46"/>
    </location>
</feature>
<proteinExistence type="predicted"/>
<keyword evidence="3" id="KW-1185">Reference proteome</keyword>
<dbReference type="GeneID" id="83219165"/>
<dbReference type="EMBL" id="JARTCD010000099">
    <property type="protein sequence ID" value="KAJ8652620.1"/>
    <property type="molecule type" value="Genomic_DNA"/>
</dbReference>
<reference evidence="2 3" key="1">
    <citation type="submission" date="2023-03" db="EMBL/GenBank/DDBJ databases">
        <title>Genome sequence of Lichtheimia ornata CBS 291.66.</title>
        <authorList>
            <person name="Mohabir J.T."/>
            <person name="Shea T.P."/>
            <person name="Kurbessoian T."/>
            <person name="Berby B."/>
            <person name="Fontaine J."/>
            <person name="Livny J."/>
            <person name="Gnirke A."/>
            <person name="Stajich J.E."/>
            <person name="Cuomo C.A."/>
        </authorList>
    </citation>
    <scope>NUCLEOTIDE SEQUENCE [LARGE SCALE GENOMIC DNA]</scope>
    <source>
        <strain evidence="2">CBS 291.66</strain>
    </source>
</reference>
<dbReference type="RefSeq" id="XP_058337534.1">
    <property type="nucleotide sequence ID" value="XM_058491729.1"/>
</dbReference>
<accession>A0AAD7UUC0</accession>
<protein>
    <submittedName>
        <fullName evidence="2">Uncharacterized protein</fullName>
    </submittedName>
</protein>